<dbReference type="GO" id="GO:0008839">
    <property type="term" value="F:4-hydroxy-tetrahydrodipicolinate reductase"/>
    <property type="evidence" value="ECO:0007669"/>
    <property type="project" value="UniProtKB-UniRule"/>
</dbReference>
<evidence type="ECO:0000313" key="16">
    <source>
        <dbReference type="Proteomes" id="UP000433050"/>
    </source>
</evidence>
<dbReference type="EMBL" id="CACSAS010000001">
    <property type="protein sequence ID" value="CAA0104830.1"/>
    <property type="molecule type" value="Genomic_DNA"/>
</dbReference>
<sequence>MPIRIILAGATGWVGRALVPALAAAPDLELVAGVARSHAGKDLGIALGDAPSGVPVFASVEEALAVPADVLIDYTKPGVVKANALAALKAGLGVVIGTSGLGAADYAELDAVARQHEAGLLAAGNFSITATLLKRFALEAAKYVVDVEIIDYASAGKLDAPSGTGRELAEALAEVRQPATSRPVADVVGVPATRGGAFGEGAREVRVHALRLPSFVLGVETIFAAPDERLTIRHDAGASAAPYVAGTLLAARKVKGWIGVRRGLDTLLD</sequence>
<dbReference type="Pfam" id="PF05173">
    <property type="entry name" value="DapB_C"/>
    <property type="match status" value="1"/>
</dbReference>
<comment type="catalytic activity">
    <reaction evidence="10">
        <text>(S)-2,3,4,5-tetrahydrodipicolinate + NADP(+) + H2O = (2S,4S)-4-hydroxy-2,3,4,5-tetrahydrodipicolinate + NADPH + H(+)</text>
        <dbReference type="Rhea" id="RHEA:35331"/>
        <dbReference type="ChEBI" id="CHEBI:15377"/>
        <dbReference type="ChEBI" id="CHEBI:15378"/>
        <dbReference type="ChEBI" id="CHEBI:16845"/>
        <dbReference type="ChEBI" id="CHEBI:57783"/>
        <dbReference type="ChEBI" id="CHEBI:58349"/>
        <dbReference type="ChEBI" id="CHEBI:67139"/>
        <dbReference type="EC" id="1.17.1.8"/>
    </reaction>
</comment>
<evidence type="ECO:0000256" key="3">
    <source>
        <dbReference type="ARBA" id="ARBA00022857"/>
    </source>
</evidence>
<evidence type="ECO:0000313" key="15">
    <source>
        <dbReference type="EMBL" id="CAA0104830.1"/>
    </source>
</evidence>
<evidence type="ECO:0000256" key="5">
    <source>
        <dbReference type="ARBA" id="ARBA00023002"/>
    </source>
</evidence>
<evidence type="ECO:0000256" key="7">
    <source>
        <dbReference type="ARBA" id="ARBA00023154"/>
    </source>
</evidence>
<accession>A0A5S9PLB7</accession>
<comment type="pathway">
    <text evidence="8">Amino-acid biosynthesis; L-lysine biosynthesis via DAP pathway; (S)-tetrahydrodipicolinate from L-aspartate: step 4/4.</text>
</comment>
<dbReference type="GO" id="GO:0009089">
    <property type="term" value="P:lysine biosynthetic process via diaminopimelate"/>
    <property type="evidence" value="ECO:0007669"/>
    <property type="project" value="UniProtKB-UniRule"/>
</dbReference>
<dbReference type="EC" id="1.17.1.8" evidence="9 12"/>
<gene>
    <name evidence="15" type="primary">dapB_2</name>
    <name evidence="15" type="ORF">STARVERO_03173</name>
</gene>
<evidence type="ECO:0000256" key="8">
    <source>
        <dbReference type="ARBA" id="ARBA00037922"/>
    </source>
</evidence>
<dbReference type="PANTHER" id="PTHR20836">
    <property type="entry name" value="DIHYDRODIPICOLINATE REDUCTASE"/>
    <property type="match status" value="1"/>
</dbReference>
<evidence type="ECO:0000256" key="10">
    <source>
        <dbReference type="ARBA" id="ARBA00049080"/>
    </source>
</evidence>
<evidence type="ECO:0000256" key="9">
    <source>
        <dbReference type="ARBA" id="ARBA00038983"/>
    </source>
</evidence>
<feature type="domain" description="Dihydrodipicolinate reductase C-terminal" evidence="14">
    <location>
        <begin position="131"/>
        <end position="255"/>
    </location>
</feature>
<dbReference type="CDD" id="cd02274">
    <property type="entry name" value="DHDPR_N"/>
    <property type="match status" value="1"/>
</dbReference>
<dbReference type="GO" id="GO:0019877">
    <property type="term" value="P:diaminopimelate biosynthetic process"/>
    <property type="evidence" value="ECO:0007669"/>
    <property type="project" value="UniProtKB-KW"/>
</dbReference>
<keyword evidence="5 15" id="KW-0560">Oxidoreductase</keyword>
<evidence type="ECO:0000256" key="12">
    <source>
        <dbReference type="NCBIfam" id="TIGR00036"/>
    </source>
</evidence>
<evidence type="ECO:0000256" key="1">
    <source>
        <dbReference type="ARBA" id="ARBA00006642"/>
    </source>
</evidence>
<keyword evidence="6" id="KW-0520">NAD</keyword>
<proteinExistence type="inferred from homology"/>
<evidence type="ECO:0000256" key="2">
    <source>
        <dbReference type="ARBA" id="ARBA00022605"/>
    </source>
</evidence>
<name>A0A5S9PLB7_9HYPH</name>
<keyword evidence="16" id="KW-1185">Reference proteome</keyword>
<keyword evidence="3" id="KW-0521">NADP</keyword>
<dbReference type="SUPFAM" id="SSF55347">
    <property type="entry name" value="Glyceraldehyde-3-phosphate dehydrogenase-like, C-terminal domain"/>
    <property type="match status" value="1"/>
</dbReference>
<dbReference type="NCBIfam" id="TIGR00036">
    <property type="entry name" value="dapB"/>
    <property type="match status" value="1"/>
</dbReference>
<comment type="similarity">
    <text evidence="1">Belongs to the DapB family.</text>
</comment>
<dbReference type="Pfam" id="PF01113">
    <property type="entry name" value="DapB_N"/>
    <property type="match status" value="1"/>
</dbReference>
<organism evidence="15 16">
    <name type="scientific">Starkeya nomas</name>
    <dbReference type="NCBI Taxonomy" id="2666134"/>
    <lineage>
        <taxon>Bacteria</taxon>
        <taxon>Pseudomonadati</taxon>
        <taxon>Pseudomonadota</taxon>
        <taxon>Alphaproteobacteria</taxon>
        <taxon>Hyphomicrobiales</taxon>
        <taxon>Xanthobacteraceae</taxon>
        <taxon>Starkeya</taxon>
    </lineage>
</organism>
<dbReference type="Proteomes" id="UP000433050">
    <property type="component" value="Unassembled WGS sequence"/>
</dbReference>
<evidence type="ECO:0000256" key="4">
    <source>
        <dbReference type="ARBA" id="ARBA00022915"/>
    </source>
</evidence>
<keyword evidence="4" id="KW-0220">Diaminopimelate biosynthesis</keyword>
<comment type="catalytic activity">
    <reaction evidence="11">
        <text>(S)-2,3,4,5-tetrahydrodipicolinate + NAD(+) + H2O = (2S,4S)-4-hydroxy-2,3,4,5-tetrahydrodipicolinate + NADH + H(+)</text>
        <dbReference type="Rhea" id="RHEA:35323"/>
        <dbReference type="ChEBI" id="CHEBI:15377"/>
        <dbReference type="ChEBI" id="CHEBI:15378"/>
        <dbReference type="ChEBI" id="CHEBI:16845"/>
        <dbReference type="ChEBI" id="CHEBI:57540"/>
        <dbReference type="ChEBI" id="CHEBI:57945"/>
        <dbReference type="ChEBI" id="CHEBI:67139"/>
        <dbReference type="EC" id="1.17.1.8"/>
    </reaction>
</comment>
<dbReference type="GO" id="GO:0005829">
    <property type="term" value="C:cytosol"/>
    <property type="evidence" value="ECO:0007669"/>
    <property type="project" value="TreeGrafter"/>
</dbReference>
<dbReference type="InterPro" id="IPR023940">
    <property type="entry name" value="DHDPR_bac"/>
</dbReference>
<evidence type="ECO:0000259" key="13">
    <source>
        <dbReference type="Pfam" id="PF01113"/>
    </source>
</evidence>
<keyword evidence="7" id="KW-0457">Lysine biosynthesis</keyword>
<dbReference type="PANTHER" id="PTHR20836:SF0">
    <property type="entry name" value="4-HYDROXY-TETRAHYDRODIPICOLINATE REDUCTASE 1, CHLOROPLASTIC-RELATED"/>
    <property type="match status" value="1"/>
</dbReference>
<dbReference type="AlphaFoldDB" id="A0A5S9PLB7"/>
<keyword evidence="2" id="KW-0028">Amino-acid biosynthesis</keyword>
<dbReference type="Gene3D" id="3.30.360.10">
    <property type="entry name" value="Dihydrodipicolinate Reductase, domain 2"/>
    <property type="match status" value="1"/>
</dbReference>
<evidence type="ECO:0000259" key="14">
    <source>
        <dbReference type="Pfam" id="PF05173"/>
    </source>
</evidence>
<dbReference type="InterPro" id="IPR000846">
    <property type="entry name" value="DapB_N"/>
</dbReference>
<evidence type="ECO:0000256" key="6">
    <source>
        <dbReference type="ARBA" id="ARBA00023027"/>
    </source>
</evidence>
<dbReference type="InterPro" id="IPR022663">
    <property type="entry name" value="DapB_C"/>
</dbReference>
<dbReference type="InterPro" id="IPR036291">
    <property type="entry name" value="NAD(P)-bd_dom_sf"/>
</dbReference>
<evidence type="ECO:0000256" key="11">
    <source>
        <dbReference type="ARBA" id="ARBA00049396"/>
    </source>
</evidence>
<protein>
    <recommendedName>
        <fullName evidence="9 12">4-hydroxy-tetrahydrodipicolinate reductase</fullName>
        <ecNumber evidence="9 12">1.17.1.8</ecNumber>
    </recommendedName>
</protein>
<feature type="domain" description="Dihydrodipicolinate reductase N-terminal" evidence="13">
    <location>
        <begin position="3"/>
        <end position="126"/>
    </location>
</feature>
<dbReference type="Gene3D" id="3.40.50.720">
    <property type="entry name" value="NAD(P)-binding Rossmann-like Domain"/>
    <property type="match status" value="1"/>
</dbReference>
<reference evidence="15 16" key="1">
    <citation type="submission" date="2019-12" db="EMBL/GenBank/DDBJ databases">
        <authorList>
            <person name="Reyes-Prieto M."/>
        </authorList>
    </citation>
    <scope>NUCLEOTIDE SEQUENCE [LARGE SCALE GENOMIC DNA]</scope>
    <source>
        <strain evidence="15">HF14-78462</strain>
    </source>
</reference>
<dbReference type="PIRSF" id="PIRSF000161">
    <property type="entry name" value="DHPR"/>
    <property type="match status" value="1"/>
</dbReference>
<dbReference type="RefSeq" id="WP_159599976.1">
    <property type="nucleotide sequence ID" value="NZ_CACSAS010000001.1"/>
</dbReference>
<dbReference type="SUPFAM" id="SSF51735">
    <property type="entry name" value="NAD(P)-binding Rossmann-fold domains"/>
    <property type="match status" value="1"/>
</dbReference>